<dbReference type="PANTHER" id="PTHR42730">
    <property type="entry name" value="2-OXOGLUTARATE SYNTHASE SUBUNIT KORC"/>
    <property type="match status" value="1"/>
</dbReference>
<dbReference type="Pfam" id="PF01558">
    <property type="entry name" value="POR"/>
    <property type="match status" value="1"/>
</dbReference>
<dbReference type="InterPro" id="IPR002869">
    <property type="entry name" value="Pyrv_flavodox_OxRed_cen"/>
</dbReference>
<dbReference type="PANTHER" id="PTHR42730:SF1">
    <property type="entry name" value="2-OXOGLUTARATE SYNTHASE SUBUNIT KORC"/>
    <property type="match status" value="1"/>
</dbReference>
<feature type="domain" description="Pyruvate/ketoisovalerate oxidoreductase catalytic" evidence="2">
    <location>
        <begin position="10"/>
        <end position="81"/>
    </location>
</feature>
<organism evidence="3 4">
    <name type="scientific">candidate division WWE3 bacterium CG06_land_8_20_14_3_00_42_16</name>
    <dbReference type="NCBI Taxonomy" id="1975083"/>
    <lineage>
        <taxon>Bacteria</taxon>
        <taxon>Katanobacteria</taxon>
    </lineage>
</organism>
<protein>
    <submittedName>
        <fullName evidence="3">Ketoisovalerate oxidoreductase</fullName>
    </submittedName>
</protein>
<dbReference type="GO" id="GO:0016903">
    <property type="term" value="F:oxidoreductase activity, acting on the aldehyde or oxo group of donors"/>
    <property type="evidence" value="ECO:0007669"/>
    <property type="project" value="InterPro"/>
</dbReference>
<sequence>MQRILIAGEGGQGVQLIAEVLARAAVKIGKKATYIPNFGVEQRGGVSLAFVILDERSISYPKFLKADYLVVMTERAKKRVESFQTSDTSYLDATAYNFQGIPNQAKNMYVLGRLAHLLGGLDFNVLWDTIEERIGSKFQKDPQLRKDDYRALKKGYED</sequence>
<dbReference type="SUPFAM" id="SSF53323">
    <property type="entry name" value="Pyruvate-ferredoxin oxidoreductase, PFOR, domain III"/>
    <property type="match status" value="1"/>
</dbReference>
<dbReference type="InterPro" id="IPR052554">
    <property type="entry name" value="2-oxoglutarate_synth_KorC"/>
</dbReference>
<evidence type="ECO:0000313" key="3">
    <source>
        <dbReference type="EMBL" id="PIU69042.1"/>
    </source>
</evidence>
<name>A0A2M7ANU6_UNCKA</name>
<accession>A0A2M7ANU6</accession>
<keyword evidence="1" id="KW-0560">Oxidoreductase</keyword>
<dbReference type="AlphaFoldDB" id="A0A2M7ANU6"/>
<evidence type="ECO:0000313" key="4">
    <source>
        <dbReference type="Proteomes" id="UP000229916"/>
    </source>
</evidence>
<dbReference type="Proteomes" id="UP000229916">
    <property type="component" value="Unassembled WGS sequence"/>
</dbReference>
<comment type="caution">
    <text evidence="3">The sequence shown here is derived from an EMBL/GenBank/DDBJ whole genome shotgun (WGS) entry which is preliminary data.</text>
</comment>
<proteinExistence type="predicted"/>
<evidence type="ECO:0000256" key="1">
    <source>
        <dbReference type="ARBA" id="ARBA00023002"/>
    </source>
</evidence>
<dbReference type="InterPro" id="IPR019752">
    <property type="entry name" value="Pyrv/ketoisovalerate_OxRed_cat"/>
</dbReference>
<reference evidence="4" key="1">
    <citation type="submission" date="2017-09" db="EMBL/GenBank/DDBJ databases">
        <title>Depth-based differentiation of microbial function through sediment-hosted aquifers and enrichment of novel symbionts in the deep terrestrial subsurface.</title>
        <authorList>
            <person name="Probst A.J."/>
            <person name="Ladd B."/>
            <person name="Jarett J.K."/>
            <person name="Geller-Mcgrath D.E."/>
            <person name="Sieber C.M.K."/>
            <person name="Emerson J.B."/>
            <person name="Anantharaman K."/>
            <person name="Thomas B.C."/>
            <person name="Malmstrom R."/>
            <person name="Stieglmeier M."/>
            <person name="Klingl A."/>
            <person name="Woyke T."/>
            <person name="Ryan C.M."/>
            <person name="Banfield J.F."/>
        </authorList>
    </citation>
    <scope>NUCLEOTIDE SEQUENCE [LARGE SCALE GENOMIC DNA]</scope>
</reference>
<evidence type="ECO:0000259" key="2">
    <source>
        <dbReference type="Pfam" id="PF01558"/>
    </source>
</evidence>
<dbReference type="EMBL" id="PEWD01000035">
    <property type="protein sequence ID" value="PIU69042.1"/>
    <property type="molecule type" value="Genomic_DNA"/>
</dbReference>
<gene>
    <name evidence="3" type="ORF">COS81_01690</name>
</gene>
<dbReference type="Gene3D" id="3.40.920.10">
    <property type="entry name" value="Pyruvate-ferredoxin oxidoreductase, PFOR, domain III"/>
    <property type="match status" value="1"/>
</dbReference>